<dbReference type="AlphaFoldDB" id="A0AAU8DVG3"/>
<evidence type="ECO:0000256" key="3">
    <source>
        <dbReference type="ARBA" id="ARBA00022679"/>
    </source>
</evidence>
<evidence type="ECO:0000256" key="4">
    <source>
        <dbReference type="ARBA" id="ARBA00022741"/>
    </source>
</evidence>
<sequence length="702" mass="72527">MEVDGGPNQLVATTGALELEGFADLHAVASGGDSTIYRGTQTALDRDVAIKVVNLSAAQEVRRFQREIALTVKLGRAHPNIVTVLDTRTLTDGRPCIVMDFFELGSTHDRLRSAGPFPSEDVISMGRVIADALDFAHAQRVVHRDVKPQNILILPTSYVLADFGIARSVDAGHTSSLDRLSYRHASPEVLDGRSPEPVDDLWSLCSTMATLLEGRAPFAADDPADDTALAYLRRVRTGQRRGLPAEIPDGLRALIERGMDPDRVRRFGSAAELIGGLRDLERRTTGWAPGPDAGSPVVPPVPFHAPPAAVAADLPATAESDRDAGSTAPRASRHRAQDPDSEPVGESGPAAVTGPDLPPADADRHDPGGVGDLPAGSDDLMWAPGTAATSTSGPVRTPPTAVTDSEIVAAQAVSRVIATGRQPVPASAVDRDQDARISAGHARPAAAEPGSPAVSVAQQLARTAAPATGSGAPGPGAAGLGADQGDRTPDAAPTGWRPSTAAGVGDATHDSEDDERPQARVRASIIALAVVMLAISGVVAYFLAKPAERTVTPVTDSPVNAGAGSVSPSELGAVVDQNDPDYTPDILSVKFEGDALVRVTVRGPQAEDATLALFDATNFNQKTHTGNLDPLIHEPVQRAQKGDTVIPAAVSYGRCQTVVFAVVAANTGTGKAGVDYYPIASPECADAGTRSAASGGASRSAG</sequence>
<dbReference type="RefSeq" id="WP_353651060.1">
    <property type="nucleotide sequence ID" value="NZ_CP159218.1"/>
</dbReference>
<dbReference type="InterPro" id="IPR008271">
    <property type="entry name" value="Ser/Thr_kinase_AS"/>
</dbReference>
<dbReference type="EMBL" id="CP159218">
    <property type="protein sequence ID" value="XCG65455.1"/>
    <property type="molecule type" value="Genomic_DNA"/>
</dbReference>
<dbReference type="CDD" id="cd14014">
    <property type="entry name" value="STKc_PknB_like"/>
    <property type="match status" value="1"/>
</dbReference>
<protein>
    <recommendedName>
        <fullName evidence="1">non-specific serine/threonine protein kinase</fullName>
        <ecNumber evidence="1">2.7.11.1</ecNumber>
    </recommendedName>
</protein>
<organism evidence="10">
    <name type="scientific">Nakamurella sp. A5-74</name>
    <dbReference type="NCBI Taxonomy" id="3158264"/>
    <lineage>
        <taxon>Bacteria</taxon>
        <taxon>Bacillati</taxon>
        <taxon>Actinomycetota</taxon>
        <taxon>Actinomycetes</taxon>
        <taxon>Nakamurellales</taxon>
        <taxon>Nakamurellaceae</taxon>
        <taxon>Nakamurella</taxon>
    </lineage>
</organism>
<keyword evidence="8" id="KW-0472">Membrane</keyword>
<evidence type="ECO:0000256" key="8">
    <source>
        <dbReference type="SAM" id="Phobius"/>
    </source>
</evidence>
<accession>A0AAU8DVG3</accession>
<dbReference type="InterPro" id="IPR000719">
    <property type="entry name" value="Prot_kinase_dom"/>
</dbReference>
<dbReference type="SMART" id="SM00220">
    <property type="entry name" value="S_TKc"/>
    <property type="match status" value="1"/>
</dbReference>
<keyword evidence="4" id="KW-0547">Nucleotide-binding</keyword>
<dbReference type="PROSITE" id="PS00108">
    <property type="entry name" value="PROTEIN_KINASE_ST"/>
    <property type="match status" value="1"/>
</dbReference>
<dbReference type="EC" id="2.7.11.1" evidence="1"/>
<evidence type="ECO:0000256" key="2">
    <source>
        <dbReference type="ARBA" id="ARBA00022527"/>
    </source>
</evidence>
<name>A0AAU8DVG3_9ACTN</name>
<evidence type="ECO:0000313" key="10">
    <source>
        <dbReference type="EMBL" id="XCG65455.1"/>
    </source>
</evidence>
<feature type="transmembrane region" description="Helical" evidence="8">
    <location>
        <begin position="525"/>
        <end position="544"/>
    </location>
</feature>
<keyword evidence="8" id="KW-0812">Transmembrane</keyword>
<evidence type="ECO:0000256" key="5">
    <source>
        <dbReference type="ARBA" id="ARBA00022777"/>
    </source>
</evidence>
<feature type="region of interest" description="Disordered" evidence="7">
    <location>
        <begin position="423"/>
        <end position="517"/>
    </location>
</feature>
<feature type="compositionally biased region" description="Low complexity" evidence="7">
    <location>
        <begin position="306"/>
        <end position="318"/>
    </location>
</feature>
<evidence type="ECO:0000256" key="6">
    <source>
        <dbReference type="ARBA" id="ARBA00022840"/>
    </source>
</evidence>
<keyword evidence="6" id="KW-0067">ATP-binding</keyword>
<dbReference type="Gene3D" id="1.10.510.10">
    <property type="entry name" value="Transferase(Phosphotransferase) domain 1"/>
    <property type="match status" value="1"/>
</dbReference>
<dbReference type="Gene3D" id="3.30.200.20">
    <property type="entry name" value="Phosphorylase Kinase, domain 1"/>
    <property type="match status" value="1"/>
</dbReference>
<dbReference type="SUPFAM" id="SSF56112">
    <property type="entry name" value="Protein kinase-like (PK-like)"/>
    <property type="match status" value="1"/>
</dbReference>
<keyword evidence="5 10" id="KW-0418">Kinase</keyword>
<dbReference type="PROSITE" id="PS50011">
    <property type="entry name" value="PROTEIN_KINASE_DOM"/>
    <property type="match status" value="1"/>
</dbReference>
<dbReference type="GO" id="GO:0005524">
    <property type="term" value="F:ATP binding"/>
    <property type="evidence" value="ECO:0007669"/>
    <property type="project" value="UniProtKB-KW"/>
</dbReference>
<evidence type="ECO:0000256" key="7">
    <source>
        <dbReference type="SAM" id="MobiDB-lite"/>
    </source>
</evidence>
<dbReference type="PANTHER" id="PTHR43289">
    <property type="entry name" value="MITOGEN-ACTIVATED PROTEIN KINASE KINASE KINASE 20-RELATED"/>
    <property type="match status" value="1"/>
</dbReference>
<evidence type="ECO:0000259" key="9">
    <source>
        <dbReference type="PROSITE" id="PS50011"/>
    </source>
</evidence>
<reference evidence="10" key="1">
    <citation type="submission" date="2024-05" db="EMBL/GenBank/DDBJ databases">
        <authorList>
            <person name="Cai S.Y."/>
            <person name="Jin L.M."/>
            <person name="Li H.R."/>
        </authorList>
    </citation>
    <scope>NUCLEOTIDE SEQUENCE</scope>
    <source>
        <strain evidence="10">A5-74</strain>
    </source>
</reference>
<keyword evidence="2" id="KW-0723">Serine/threonine-protein kinase</keyword>
<dbReference type="InterPro" id="IPR011009">
    <property type="entry name" value="Kinase-like_dom_sf"/>
</dbReference>
<proteinExistence type="predicted"/>
<dbReference type="PANTHER" id="PTHR43289:SF6">
    <property type="entry name" value="SERINE_THREONINE-PROTEIN KINASE NEKL-3"/>
    <property type="match status" value="1"/>
</dbReference>
<evidence type="ECO:0000256" key="1">
    <source>
        <dbReference type="ARBA" id="ARBA00012513"/>
    </source>
</evidence>
<feature type="domain" description="Protein kinase" evidence="9">
    <location>
        <begin position="22"/>
        <end position="280"/>
    </location>
</feature>
<dbReference type="Pfam" id="PF00069">
    <property type="entry name" value="Pkinase"/>
    <property type="match status" value="1"/>
</dbReference>
<feature type="region of interest" description="Disordered" evidence="7">
    <location>
        <begin position="284"/>
        <end position="399"/>
    </location>
</feature>
<keyword evidence="8" id="KW-1133">Transmembrane helix</keyword>
<keyword evidence="3" id="KW-0808">Transferase</keyword>
<gene>
    <name evidence="10" type="ORF">ABLG96_09340</name>
</gene>
<dbReference type="GO" id="GO:0004674">
    <property type="term" value="F:protein serine/threonine kinase activity"/>
    <property type="evidence" value="ECO:0007669"/>
    <property type="project" value="UniProtKB-KW"/>
</dbReference>